<reference evidence="2 3" key="1">
    <citation type="submission" date="2019-03" db="EMBL/GenBank/DDBJ databases">
        <title>First draft genome of Liparis tanakae, snailfish: a comprehensive survey of snailfish specific genes.</title>
        <authorList>
            <person name="Kim W."/>
            <person name="Song I."/>
            <person name="Jeong J.-H."/>
            <person name="Kim D."/>
            <person name="Kim S."/>
            <person name="Ryu S."/>
            <person name="Song J.Y."/>
            <person name="Lee S.K."/>
        </authorList>
    </citation>
    <scope>NUCLEOTIDE SEQUENCE [LARGE SCALE GENOMIC DNA]</scope>
    <source>
        <tissue evidence="2">Muscle</tissue>
    </source>
</reference>
<keyword evidence="3" id="KW-1185">Reference proteome</keyword>
<comment type="caution">
    <text evidence="2">The sequence shown here is derived from an EMBL/GenBank/DDBJ whole genome shotgun (WGS) entry which is preliminary data.</text>
</comment>
<dbReference type="InterPro" id="IPR017850">
    <property type="entry name" value="Alkaline_phosphatase_core_sf"/>
</dbReference>
<evidence type="ECO:0000256" key="1">
    <source>
        <dbReference type="SAM" id="MobiDB-lite"/>
    </source>
</evidence>
<evidence type="ECO:0000313" key="3">
    <source>
        <dbReference type="Proteomes" id="UP000314294"/>
    </source>
</evidence>
<sequence>MRQDNFIRPPLIMLSVDGFRASYLKKGNSVIPNIHKLSTSPSLQKTDIHCPELRVFGPGEDAGEPRTASGKATPSFVSGASDRV</sequence>
<dbReference type="Gene3D" id="3.40.720.10">
    <property type="entry name" value="Alkaline Phosphatase, subunit A"/>
    <property type="match status" value="1"/>
</dbReference>
<organism evidence="2 3">
    <name type="scientific">Liparis tanakae</name>
    <name type="common">Tanaka's snailfish</name>
    <dbReference type="NCBI Taxonomy" id="230148"/>
    <lineage>
        <taxon>Eukaryota</taxon>
        <taxon>Metazoa</taxon>
        <taxon>Chordata</taxon>
        <taxon>Craniata</taxon>
        <taxon>Vertebrata</taxon>
        <taxon>Euteleostomi</taxon>
        <taxon>Actinopterygii</taxon>
        <taxon>Neopterygii</taxon>
        <taxon>Teleostei</taxon>
        <taxon>Neoteleostei</taxon>
        <taxon>Acanthomorphata</taxon>
        <taxon>Eupercaria</taxon>
        <taxon>Perciformes</taxon>
        <taxon>Cottioidei</taxon>
        <taxon>Cottales</taxon>
        <taxon>Liparidae</taxon>
        <taxon>Liparis</taxon>
    </lineage>
</organism>
<proteinExistence type="predicted"/>
<dbReference type="AlphaFoldDB" id="A0A4Z2GW95"/>
<gene>
    <name evidence="2" type="primary">Enpp2_3</name>
    <name evidence="2" type="ORF">EYF80_032940</name>
</gene>
<dbReference type="EMBL" id="SRLO01000419">
    <property type="protein sequence ID" value="TNN56844.1"/>
    <property type="molecule type" value="Genomic_DNA"/>
</dbReference>
<name>A0A4Z2GW95_9TELE</name>
<evidence type="ECO:0000313" key="2">
    <source>
        <dbReference type="EMBL" id="TNN56844.1"/>
    </source>
</evidence>
<feature type="region of interest" description="Disordered" evidence="1">
    <location>
        <begin position="56"/>
        <end position="84"/>
    </location>
</feature>
<dbReference type="SUPFAM" id="SSF53649">
    <property type="entry name" value="Alkaline phosphatase-like"/>
    <property type="match status" value="1"/>
</dbReference>
<accession>A0A4Z2GW95</accession>
<protein>
    <submittedName>
        <fullName evidence="2">Ectonucleotide pyrophosphatase/phosphodiesterase family member 2</fullName>
    </submittedName>
</protein>
<dbReference type="OrthoDB" id="8886986at2759"/>
<dbReference type="Proteomes" id="UP000314294">
    <property type="component" value="Unassembled WGS sequence"/>
</dbReference>